<dbReference type="PROSITE" id="PS00028">
    <property type="entry name" value="ZINC_FINGER_C2H2_1"/>
    <property type="match status" value="1"/>
</dbReference>
<reference evidence="7" key="1">
    <citation type="journal article" date="2006" name="Dev. Biol.">
        <title>Systematic analysis of embryonic expression profiles of zinc finger genes in Ciona intestinalis.</title>
        <authorList>
            <person name="Miwata K."/>
            <person name="Chiba T."/>
            <person name="Horii R."/>
            <person name="Yamada L."/>
            <person name="Kubo A."/>
            <person name="Miyamura D."/>
            <person name="Satoh N."/>
            <person name="Satou Y."/>
        </authorList>
    </citation>
    <scope>NUCLEOTIDE SEQUENCE</scope>
</reference>
<dbReference type="Gene3D" id="3.30.160.60">
    <property type="entry name" value="Classic Zinc Finger"/>
    <property type="match status" value="1"/>
</dbReference>
<keyword evidence="4" id="KW-0862">Zinc</keyword>
<dbReference type="GO" id="GO:0000981">
    <property type="term" value="F:DNA-binding transcription factor activity, RNA polymerase II-specific"/>
    <property type="evidence" value="ECO:0007669"/>
    <property type="project" value="UniProtKB-ARBA"/>
</dbReference>
<feature type="domain" description="C2H2-type" evidence="6">
    <location>
        <begin position="226"/>
        <end position="255"/>
    </location>
</feature>
<evidence type="ECO:0000256" key="1">
    <source>
        <dbReference type="ARBA" id="ARBA00022723"/>
    </source>
</evidence>
<dbReference type="GO" id="GO:0008270">
    <property type="term" value="F:zinc ion binding"/>
    <property type="evidence" value="ECO:0007669"/>
    <property type="project" value="UniProtKB-KW"/>
</dbReference>
<evidence type="ECO:0000256" key="4">
    <source>
        <dbReference type="ARBA" id="ARBA00022833"/>
    </source>
</evidence>
<evidence type="ECO:0000256" key="5">
    <source>
        <dbReference type="PROSITE-ProRule" id="PRU00042"/>
    </source>
</evidence>
<evidence type="ECO:0000256" key="2">
    <source>
        <dbReference type="ARBA" id="ARBA00022737"/>
    </source>
</evidence>
<dbReference type="PANTHER" id="PTHR19818:SF139">
    <property type="entry name" value="PAIR-RULE PROTEIN ODD-PAIRED"/>
    <property type="match status" value="1"/>
</dbReference>
<keyword evidence="2" id="KW-0677">Repeat</keyword>
<feature type="non-terminal residue" evidence="7">
    <location>
        <position position="1"/>
    </location>
</feature>
<evidence type="ECO:0000259" key="6">
    <source>
        <dbReference type="PROSITE" id="PS50157"/>
    </source>
</evidence>
<keyword evidence="3 5" id="KW-0863">Zinc-finger</keyword>
<dbReference type="InterPro" id="IPR050329">
    <property type="entry name" value="GLI_C2H2-zinc-finger"/>
</dbReference>
<dbReference type="PANTHER" id="PTHR19818">
    <property type="entry name" value="ZINC FINGER PROTEIN ZIC AND GLI"/>
    <property type="match status" value="1"/>
</dbReference>
<evidence type="ECO:0000256" key="3">
    <source>
        <dbReference type="ARBA" id="ARBA00022771"/>
    </source>
</evidence>
<keyword evidence="1" id="KW-0479">Metal-binding</keyword>
<dbReference type="InterPro" id="IPR036236">
    <property type="entry name" value="Znf_C2H2_sf"/>
</dbReference>
<dbReference type="SMART" id="SM00355">
    <property type="entry name" value="ZnF_C2H2"/>
    <property type="match status" value="3"/>
</dbReference>
<gene>
    <name evidence="7" type="primary">Ci-ZF(C2H2)-94</name>
</gene>
<sequence length="391" mass="45000">AIVGKGYAKLSHLFPNCSRHCVTSMLEDVGITKKIIKTLRKCVKIFTQNPEILKCRELNFLHDWIVQYVVETDFDSQALSGVQTKIWPNDMQVTVEVTSSDDLCETQNSTTNQIPPKVWETSSFDRICDLSSSQTNTEKHLDRRKEDLVKRHNENDMLAGKTCDCKNDLEEPKAKLARLSVEKCGNKSSKKMNLAKPFQCRICLKDFKSISGLDIHVNQHTEQHKFECSYCGKQYLNTSGLKYHLKICTKTRKRENLLADNKQAYQNLLIDSVKLTRKHFLKCGLPFPSYQSLDLHSLEDSENEDVEFNNTKNNEFAVYDKDTNTYSLPCYHKCTDTFKRRCSETGFCSKQKSPNHNKQYKKLPFGCKVCEMNFCDAKLLKSHYASCNNSS</sequence>
<dbReference type="SUPFAM" id="SSF57667">
    <property type="entry name" value="beta-beta-alpha zinc fingers"/>
    <property type="match status" value="1"/>
</dbReference>
<dbReference type="AlphaFoldDB" id="Q1RLD9"/>
<evidence type="ECO:0000313" key="7">
    <source>
        <dbReference type="EMBL" id="FAA00126.1"/>
    </source>
</evidence>
<dbReference type="PROSITE" id="PS50157">
    <property type="entry name" value="ZINC_FINGER_C2H2_2"/>
    <property type="match status" value="2"/>
</dbReference>
<proteinExistence type="evidence at transcript level"/>
<dbReference type="GO" id="GO:0045944">
    <property type="term" value="P:positive regulation of transcription by RNA polymerase II"/>
    <property type="evidence" value="ECO:0007669"/>
    <property type="project" value="UniProtKB-ARBA"/>
</dbReference>
<dbReference type="GO" id="GO:0005634">
    <property type="term" value="C:nucleus"/>
    <property type="evidence" value="ECO:0007669"/>
    <property type="project" value="UniProtKB-ARBA"/>
</dbReference>
<feature type="domain" description="C2H2-type" evidence="6">
    <location>
        <begin position="198"/>
        <end position="225"/>
    </location>
</feature>
<name>Q1RLD9_CIOIN</name>
<dbReference type="GO" id="GO:0000976">
    <property type="term" value="F:transcription cis-regulatory region binding"/>
    <property type="evidence" value="ECO:0007669"/>
    <property type="project" value="UniProtKB-ARBA"/>
</dbReference>
<dbReference type="EMBL" id="BR000095">
    <property type="protein sequence ID" value="FAA00126.1"/>
    <property type="molecule type" value="mRNA"/>
</dbReference>
<accession>Q1RLD9</accession>
<dbReference type="InterPro" id="IPR013087">
    <property type="entry name" value="Znf_C2H2_type"/>
</dbReference>
<organism evidence="7">
    <name type="scientific">Ciona intestinalis</name>
    <name type="common">Transparent sea squirt</name>
    <name type="synonym">Ascidia intestinalis</name>
    <dbReference type="NCBI Taxonomy" id="7719"/>
    <lineage>
        <taxon>Eukaryota</taxon>
        <taxon>Metazoa</taxon>
        <taxon>Chordata</taxon>
        <taxon>Tunicata</taxon>
        <taxon>Ascidiacea</taxon>
        <taxon>Phlebobranchia</taxon>
        <taxon>Cionidae</taxon>
        <taxon>Ciona</taxon>
    </lineage>
</organism>
<protein>
    <submittedName>
        <fullName evidence="7">Zinc finger protein</fullName>
    </submittedName>
</protein>